<feature type="non-terminal residue" evidence="2">
    <location>
        <position position="619"/>
    </location>
</feature>
<feature type="compositionally biased region" description="Basic and acidic residues" evidence="1">
    <location>
        <begin position="422"/>
        <end position="431"/>
    </location>
</feature>
<gene>
    <name evidence="2" type="ORF">CRHIZ90672A_00017962</name>
</gene>
<evidence type="ECO:0000313" key="2">
    <source>
        <dbReference type="EMBL" id="CAH0024546.1"/>
    </source>
</evidence>
<dbReference type="OrthoDB" id="5234017at2759"/>
<name>A0A9N9VK19_9HYPO</name>
<reference evidence="2" key="1">
    <citation type="submission" date="2021-10" db="EMBL/GenBank/DDBJ databases">
        <authorList>
            <person name="Piombo E."/>
        </authorList>
    </citation>
    <scope>NUCLEOTIDE SEQUENCE</scope>
</reference>
<dbReference type="Proteomes" id="UP000696573">
    <property type="component" value="Unassembled WGS sequence"/>
</dbReference>
<evidence type="ECO:0000256" key="1">
    <source>
        <dbReference type="SAM" id="MobiDB-lite"/>
    </source>
</evidence>
<feature type="compositionally biased region" description="Polar residues" evidence="1">
    <location>
        <begin position="404"/>
        <end position="421"/>
    </location>
</feature>
<dbReference type="EMBL" id="CABFNQ020000697">
    <property type="protein sequence ID" value="CAH0024546.1"/>
    <property type="molecule type" value="Genomic_DNA"/>
</dbReference>
<sequence length="619" mass="69589">MAAEEGGSGQVPPQPTIRRVFGMMKAYLNEFERQTLNGFKTLQEQYQEKDDEMSRSICDLIDSFDEDSSPGERQSIEEKLQSLLSQRWSLRAEHEANQTEEEESCEKRQMELLRPLQIALFHSFPADSWDGMMLPGAQNVRGGTGLEEQRPDEDIQHTAQETQKEFEAVNNVAVDGGTSSQAEDVNGGIHYEETCDKVPSQIGHNEMAESNEALSDALSSSGINEIDGETAHLSLMEAEGSERSAIDIDSEFEPEADDASEEVDDQSTLSATVDEEFLVLGRKRKLSYGSRLQPRKKPCRWKKAPTKNQSKERTIRYREVYDNTIAGHKETIVQYPANKGLWYIIRCEEHGLKFGGSNPLMDAAFHLGSLQHDKYSKAYKDVINQMGIRVKYCTASRAEQNNNTFTKEAVQKNSPTSMDRTTGSKDEDKRGGQAFGSRKAALMSDKAETSRSSQDTEDDVYDDRGSKTSKYDDTNEGNERLYVRRQPGDICLVYLGGEYIPVLVLPFDNMLEIGINGDLKTLNLVQLMPDCCIYDLTTGKYRWKKGYEDGGAFESSRAHPGLCLTHNTLETCPPVWVKGTNLGNFDLMDPVIMKQEYYQPLLRLIQQADVNRSAILANV</sequence>
<evidence type="ECO:0000313" key="3">
    <source>
        <dbReference type="Proteomes" id="UP000696573"/>
    </source>
</evidence>
<comment type="caution">
    <text evidence="2">The sequence shown here is derived from an EMBL/GenBank/DDBJ whole genome shotgun (WGS) entry which is preliminary data.</text>
</comment>
<protein>
    <submittedName>
        <fullName evidence="2">Uncharacterized protein</fullName>
    </submittedName>
</protein>
<dbReference type="AlphaFoldDB" id="A0A9N9VK19"/>
<organism evidence="2 3">
    <name type="scientific">Clonostachys rhizophaga</name>
    <dbReference type="NCBI Taxonomy" id="160324"/>
    <lineage>
        <taxon>Eukaryota</taxon>
        <taxon>Fungi</taxon>
        <taxon>Dikarya</taxon>
        <taxon>Ascomycota</taxon>
        <taxon>Pezizomycotina</taxon>
        <taxon>Sordariomycetes</taxon>
        <taxon>Hypocreomycetidae</taxon>
        <taxon>Hypocreales</taxon>
        <taxon>Bionectriaceae</taxon>
        <taxon>Clonostachys</taxon>
    </lineage>
</organism>
<accession>A0A9N9VK19</accession>
<keyword evidence="3" id="KW-1185">Reference proteome</keyword>
<feature type="compositionally biased region" description="Basic and acidic residues" evidence="1">
    <location>
        <begin position="462"/>
        <end position="479"/>
    </location>
</feature>
<feature type="region of interest" description="Disordered" evidence="1">
    <location>
        <begin position="404"/>
        <end position="479"/>
    </location>
</feature>
<proteinExistence type="predicted"/>